<reference evidence="1 2" key="1">
    <citation type="journal article" date="2022" name="Hortic Res">
        <title>A haplotype resolved chromosomal level avocado genome allows analysis of novel avocado genes.</title>
        <authorList>
            <person name="Nath O."/>
            <person name="Fletcher S.J."/>
            <person name="Hayward A."/>
            <person name="Shaw L.M."/>
            <person name="Masouleh A.K."/>
            <person name="Furtado A."/>
            <person name="Henry R.J."/>
            <person name="Mitter N."/>
        </authorList>
    </citation>
    <scope>NUCLEOTIDE SEQUENCE [LARGE SCALE GENOMIC DNA]</scope>
    <source>
        <strain evidence="2">cv. Hass</strain>
    </source>
</reference>
<accession>A0ACC2M025</accession>
<dbReference type="Proteomes" id="UP001234297">
    <property type="component" value="Chromosome 5"/>
</dbReference>
<evidence type="ECO:0000313" key="2">
    <source>
        <dbReference type="Proteomes" id="UP001234297"/>
    </source>
</evidence>
<proteinExistence type="predicted"/>
<keyword evidence="2" id="KW-1185">Reference proteome</keyword>
<protein>
    <submittedName>
        <fullName evidence="1">Uncharacterized protein</fullName>
    </submittedName>
</protein>
<organism evidence="1 2">
    <name type="scientific">Persea americana</name>
    <name type="common">Avocado</name>
    <dbReference type="NCBI Taxonomy" id="3435"/>
    <lineage>
        <taxon>Eukaryota</taxon>
        <taxon>Viridiplantae</taxon>
        <taxon>Streptophyta</taxon>
        <taxon>Embryophyta</taxon>
        <taxon>Tracheophyta</taxon>
        <taxon>Spermatophyta</taxon>
        <taxon>Magnoliopsida</taxon>
        <taxon>Magnoliidae</taxon>
        <taxon>Laurales</taxon>
        <taxon>Lauraceae</taxon>
        <taxon>Persea</taxon>
    </lineage>
</organism>
<evidence type="ECO:0000313" key="1">
    <source>
        <dbReference type="EMBL" id="KAJ8639037.1"/>
    </source>
</evidence>
<sequence length="181" mass="20572">MVGDEFCGNGDGKERVFPKLERLCSHQMENWEEWKSTDEYGDQVMPSLKELELTKCNQLKALPDRLPSNLREVTVHCEQVTRMPCDAIPLLEFLSLGGYVEVELSPFPALETLKISEASYEMLPSDGWELLESLHTIQILDCPRLEFLPDVMGQLKSLHILTIIDCPRVEAFSIAAIPRHS</sequence>
<gene>
    <name evidence="1" type="ORF">MRB53_015731</name>
</gene>
<dbReference type="EMBL" id="CM056813">
    <property type="protein sequence ID" value="KAJ8639037.1"/>
    <property type="molecule type" value="Genomic_DNA"/>
</dbReference>
<comment type="caution">
    <text evidence="1">The sequence shown here is derived from an EMBL/GenBank/DDBJ whole genome shotgun (WGS) entry which is preliminary data.</text>
</comment>
<name>A0ACC2M025_PERAE</name>